<dbReference type="InterPro" id="IPR008254">
    <property type="entry name" value="Flavodoxin/NO_synth"/>
</dbReference>
<dbReference type="NCBIfam" id="TIGR01755">
    <property type="entry name" value="flav_wrbA"/>
    <property type="match status" value="2"/>
</dbReference>
<protein>
    <submittedName>
        <fullName evidence="7">Minor allergen Alt a 7</fullName>
    </submittedName>
    <submittedName>
        <fullName evidence="8">Quinone-oxidoreductase QR2 (TvQR2)</fullName>
    </submittedName>
</protein>
<dbReference type="FunFam" id="3.40.50.360:FF:000001">
    <property type="entry name" value="NAD(P)H dehydrogenase (Quinone) FQR1-like"/>
    <property type="match status" value="2"/>
</dbReference>
<feature type="domain" description="Flavodoxin-like" evidence="3">
    <location>
        <begin position="267"/>
        <end position="456"/>
    </location>
</feature>
<dbReference type="Gene3D" id="3.40.50.360">
    <property type="match status" value="2"/>
</dbReference>
<dbReference type="GO" id="GO:0016020">
    <property type="term" value="C:membrane"/>
    <property type="evidence" value="ECO:0007669"/>
    <property type="project" value="TreeGrafter"/>
</dbReference>
<dbReference type="GO" id="GO:0010181">
    <property type="term" value="F:FMN binding"/>
    <property type="evidence" value="ECO:0007669"/>
    <property type="project" value="InterPro"/>
</dbReference>
<dbReference type="AlphaFoldDB" id="A0A9P1FXR6"/>
<feature type="region of interest" description="Disordered" evidence="2">
    <location>
        <begin position="1"/>
        <end position="51"/>
    </location>
</feature>
<evidence type="ECO:0000313" key="8">
    <source>
        <dbReference type="EMBL" id="CAL4794110.1"/>
    </source>
</evidence>
<dbReference type="SUPFAM" id="SSF52218">
    <property type="entry name" value="Flavoproteins"/>
    <property type="match status" value="2"/>
</dbReference>
<evidence type="ECO:0000256" key="1">
    <source>
        <dbReference type="ARBA" id="ARBA00006961"/>
    </source>
</evidence>
<dbReference type="EMBL" id="CAMXCT030001717">
    <property type="protein sequence ID" value="CAL4779790.1"/>
    <property type="molecule type" value="Genomic_DNA"/>
</dbReference>
<evidence type="ECO:0000313" key="9">
    <source>
        <dbReference type="Proteomes" id="UP001152797"/>
    </source>
</evidence>
<proteinExistence type="inferred from homology"/>
<dbReference type="GO" id="GO:0003955">
    <property type="term" value="F:NAD(P)H dehydrogenase (quinone) activity"/>
    <property type="evidence" value="ECO:0007669"/>
    <property type="project" value="InterPro"/>
</dbReference>
<dbReference type="PANTHER" id="PTHR30546:SF23">
    <property type="entry name" value="FLAVOPROTEIN-LIKE PROTEIN YCP4-RELATED"/>
    <property type="match status" value="1"/>
</dbReference>
<reference evidence="6" key="2">
    <citation type="submission" date="2024-04" db="EMBL/GenBank/DDBJ databases">
        <authorList>
            <person name="Chen Y."/>
            <person name="Shah S."/>
            <person name="Dougan E. K."/>
            <person name="Thang M."/>
            <person name="Chan C."/>
        </authorList>
    </citation>
    <scope>NUCLEOTIDE SEQUENCE [LARGE SCALE GENOMIC DNA]</scope>
</reference>
<dbReference type="Pfam" id="PF00258">
    <property type="entry name" value="Flavodoxin_1"/>
    <property type="match status" value="1"/>
</dbReference>
<dbReference type="InterPro" id="IPR010089">
    <property type="entry name" value="Flavoprotein_WrbA-like"/>
</dbReference>
<comment type="caution">
    <text evidence="4">The sequence shown here is derived from an EMBL/GenBank/DDBJ whole genome shotgun (WGS) entry which is preliminary data.</text>
</comment>
<evidence type="ECO:0000313" key="5">
    <source>
        <dbReference type="EMBL" id="CAI4006798.1"/>
    </source>
</evidence>
<feature type="domain" description="Flavodoxin-like" evidence="3">
    <location>
        <begin position="59"/>
        <end position="250"/>
    </location>
</feature>
<dbReference type="InterPro" id="IPR005025">
    <property type="entry name" value="FMN_Rdtase-like_dom"/>
</dbReference>
<comment type="similarity">
    <text evidence="1">Belongs to the WrbA family.</text>
</comment>
<evidence type="ECO:0000313" key="6">
    <source>
        <dbReference type="EMBL" id="CAL1145853.1"/>
    </source>
</evidence>
<dbReference type="OrthoDB" id="504689at2759"/>
<dbReference type="EMBL" id="CAMXCT010001717">
    <property type="protein sequence ID" value="CAI3992478.1"/>
    <property type="molecule type" value="Genomic_DNA"/>
</dbReference>
<dbReference type="PROSITE" id="PS50902">
    <property type="entry name" value="FLAVODOXIN_LIKE"/>
    <property type="match status" value="2"/>
</dbReference>
<dbReference type="Pfam" id="PF03358">
    <property type="entry name" value="FMN_red"/>
    <property type="match status" value="1"/>
</dbReference>
<dbReference type="Proteomes" id="UP001152797">
    <property type="component" value="Unassembled WGS sequence"/>
</dbReference>
<dbReference type="EMBL" id="CAMXCT010003893">
    <property type="protein sequence ID" value="CAI4006798.1"/>
    <property type="molecule type" value="Genomic_DNA"/>
</dbReference>
<evidence type="ECO:0000256" key="2">
    <source>
        <dbReference type="SAM" id="MobiDB-lite"/>
    </source>
</evidence>
<dbReference type="EMBL" id="CAMXCT020003893">
    <property type="protein sequence ID" value="CAL1160173.1"/>
    <property type="molecule type" value="Genomic_DNA"/>
</dbReference>
<sequence>MGSGSSVDAAEAAKNATDEDIQKALDNMPEEKKAKAVAALASKKAGPKAEKKASGDQTVAIIYYSMYGHVEGMAQEIKKGLEKGGVSVDMFQVPETLPDDILKMMGAPPKNPDVPTLDMEMVTKLHEYDGFMFGIPTRFGMMCAQMKAFFDMTGGHWMKQSLAGKPAGTFVSTATQNGGQELTHMQTLSCLVHHGLMYVPFGYQGGGPMFSVDEIHGASPWGASTLAAGDGSRKPSEMELQMANLQGEKFADAVKRTKTAEVSRKCKVGLVYYTYGHIKKMADEIAKAVEAEGVEVVKYQVKETLDEGVLTAMGAPPKSEDKVIEHANLEELLACDGIMVGVPTRFGQPASQIKSFWDSTGGLWQAAKMVGKLGASFVSTGTPQGGQETTHFTHLPNFVHHGMIYVPLGSADPSLLSMDELHGGSPWGASTYAGATGTRQPSEIELKIAAVQGKTFAAKVKLMAV</sequence>
<dbReference type="NCBIfam" id="NF002999">
    <property type="entry name" value="PRK03767.1"/>
    <property type="match status" value="2"/>
</dbReference>
<organism evidence="4">
    <name type="scientific">Cladocopium goreaui</name>
    <dbReference type="NCBI Taxonomy" id="2562237"/>
    <lineage>
        <taxon>Eukaryota</taxon>
        <taxon>Sar</taxon>
        <taxon>Alveolata</taxon>
        <taxon>Dinophyceae</taxon>
        <taxon>Suessiales</taxon>
        <taxon>Symbiodiniaceae</taxon>
        <taxon>Cladocopium</taxon>
    </lineage>
</organism>
<name>A0A9P1FXR6_9DINO</name>
<reference evidence="4" key="1">
    <citation type="submission" date="2022-10" db="EMBL/GenBank/DDBJ databases">
        <authorList>
            <person name="Chen Y."/>
            <person name="Dougan E. K."/>
            <person name="Chan C."/>
            <person name="Rhodes N."/>
            <person name="Thang M."/>
        </authorList>
    </citation>
    <scope>NUCLEOTIDE SEQUENCE</scope>
</reference>
<feature type="compositionally biased region" description="Basic and acidic residues" evidence="2">
    <location>
        <begin position="16"/>
        <end position="34"/>
    </location>
</feature>
<dbReference type="InterPro" id="IPR029039">
    <property type="entry name" value="Flavoprotein-like_sf"/>
</dbReference>
<gene>
    <name evidence="4" type="ORF">C1SCF055_LOCUS19306</name>
    <name evidence="5" type="ORF">C1SCF055_LOCUS32402</name>
</gene>
<keyword evidence="9" id="KW-1185">Reference proteome</keyword>
<evidence type="ECO:0000259" key="3">
    <source>
        <dbReference type="PROSITE" id="PS50902"/>
    </source>
</evidence>
<accession>A0A9P1FXR6</accession>
<dbReference type="EMBL" id="CAMXCT030003893">
    <property type="protein sequence ID" value="CAL4794110.1"/>
    <property type="molecule type" value="Genomic_DNA"/>
</dbReference>
<dbReference type="PANTHER" id="PTHR30546">
    <property type="entry name" value="FLAVODOXIN-RELATED PROTEIN WRBA-RELATED"/>
    <property type="match status" value="1"/>
</dbReference>
<dbReference type="EMBL" id="CAMXCT020001717">
    <property type="protein sequence ID" value="CAL1145853.1"/>
    <property type="molecule type" value="Genomic_DNA"/>
</dbReference>
<evidence type="ECO:0000313" key="4">
    <source>
        <dbReference type="EMBL" id="CAI3992478.1"/>
    </source>
</evidence>
<evidence type="ECO:0000313" key="7">
    <source>
        <dbReference type="EMBL" id="CAL4779790.1"/>
    </source>
</evidence>